<evidence type="ECO:0000256" key="1">
    <source>
        <dbReference type="SAM" id="Coils"/>
    </source>
</evidence>
<evidence type="ECO:0000313" key="3">
    <source>
        <dbReference type="Proteomes" id="UP001151760"/>
    </source>
</evidence>
<gene>
    <name evidence="2" type="ORF">Tco_0774551</name>
</gene>
<comment type="caution">
    <text evidence="2">The sequence shown here is derived from an EMBL/GenBank/DDBJ whole genome shotgun (WGS) entry which is preliminary data.</text>
</comment>
<proteinExistence type="predicted"/>
<keyword evidence="1" id="KW-0175">Coiled coil</keyword>
<sequence>MAGSLFNKFKGDKVRVLLGEGHMARQCTQPKRPRNSAWFKEKMLMTDDLDAYDSDCDDISSAKAVLMANLSSYDSDILFEYFEQTPTVGYPDNEITSDSNIIPYSQYLQETYNVIVQDTNFSAQQDSMIIYMFGQMSEQMYNHVTNWDKVNQETKTINESLTVELERYKERVKTFKQRLNIDLSSRAKFIDSQMDDMIRNRNALKQEIDSLKQTLSKQVKKKESLLKTFNVFKKKSKEKENKYIDKEIDFKNKIKELDNIVYKVGQSAQTVHMLTEP</sequence>
<dbReference type="EMBL" id="BQNB010011543">
    <property type="protein sequence ID" value="GJS91915.1"/>
    <property type="molecule type" value="Genomic_DNA"/>
</dbReference>
<protein>
    <submittedName>
        <fullName evidence="2">Uncharacterized protein</fullName>
    </submittedName>
</protein>
<accession>A0ABQ4ZSC8</accession>
<feature type="coiled-coil region" evidence="1">
    <location>
        <begin position="151"/>
        <end position="221"/>
    </location>
</feature>
<reference evidence="2" key="2">
    <citation type="submission" date="2022-01" db="EMBL/GenBank/DDBJ databases">
        <authorList>
            <person name="Yamashiro T."/>
            <person name="Shiraishi A."/>
            <person name="Satake H."/>
            <person name="Nakayama K."/>
        </authorList>
    </citation>
    <scope>NUCLEOTIDE SEQUENCE</scope>
</reference>
<reference evidence="2" key="1">
    <citation type="journal article" date="2022" name="Int. J. Mol. Sci.">
        <title>Draft Genome of Tanacetum Coccineum: Genomic Comparison of Closely Related Tanacetum-Family Plants.</title>
        <authorList>
            <person name="Yamashiro T."/>
            <person name="Shiraishi A."/>
            <person name="Nakayama K."/>
            <person name="Satake H."/>
        </authorList>
    </citation>
    <scope>NUCLEOTIDE SEQUENCE</scope>
</reference>
<keyword evidence="3" id="KW-1185">Reference proteome</keyword>
<name>A0ABQ4ZSC8_9ASTR</name>
<evidence type="ECO:0000313" key="2">
    <source>
        <dbReference type="EMBL" id="GJS91915.1"/>
    </source>
</evidence>
<dbReference type="Proteomes" id="UP001151760">
    <property type="component" value="Unassembled WGS sequence"/>
</dbReference>
<organism evidence="2 3">
    <name type="scientific">Tanacetum coccineum</name>
    <dbReference type="NCBI Taxonomy" id="301880"/>
    <lineage>
        <taxon>Eukaryota</taxon>
        <taxon>Viridiplantae</taxon>
        <taxon>Streptophyta</taxon>
        <taxon>Embryophyta</taxon>
        <taxon>Tracheophyta</taxon>
        <taxon>Spermatophyta</taxon>
        <taxon>Magnoliopsida</taxon>
        <taxon>eudicotyledons</taxon>
        <taxon>Gunneridae</taxon>
        <taxon>Pentapetalae</taxon>
        <taxon>asterids</taxon>
        <taxon>campanulids</taxon>
        <taxon>Asterales</taxon>
        <taxon>Asteraceae</taxon>
        <taxon>Asteroideae</taxon>
        <taxon>Anthemideae</taxon>
        <taxon>Anthemidinae</taxon>
        <taxon>Tanacetum</taxon>
    </lineage>
</organism>